<keyword evidence="8" id="KW-1185">Reference proteome</keyword>
<dbReference type="Gene3D" id="3.40.50.200">
    <property type="entry name" value="Peptidase S8/S53 domain"/>
    <property type="match status" value="1"/>
</dbReference>
<dbReference type="PROSITE" id="PS00138">
    <property type="entry name" value="SUBTILASE_SER"/>
    <property type="match status" value="1"/>
</dbReference>
<dbReference type="InterPro" id="IPR026444">
    <property type="entry name" value="Secre_tail"/>
</dbReference>
<dbReference type="PANTHER" id="PTHR43806:SF11">
    <property type="entry name" value="CEREVISIN-RELATED"/>
    <property type="match status" value="1"/>
</dbReference>
<evidence type="ECO:0000256" key="5">
    <source>
        <dbReference type="PROSITE-ProRule" id="PRU01240"/>
    </source>
</evidence>
<feature type="domain" description="PKD" evidence="6">
    <location>
        <begin position="3140"/>
        <end position="3222"/>
    </location>
</feature>
<dbReference type="PANTHER" id="PTHR43806">
    <property type="entry name" value="PEPTIDASE S8"/>
    <property type="match status" value="1"/>
</dbReference>
<keyword evidence="4 5" id="KW-0720">Serine protease</keyword>
<feature type="domain" description="PKD" evidence="6">
    <location>
        <begin position="938"/>
        <end position="1020"/>
    </location>
</feature>
<dbReference type="NCBIfam" id="TIGR04183">
    <property type="entry name" value="Por_Secre_tail"/>
    <property type="match status" value="1"/>
</dbReference>
<dbReference type="SMART" id="SM00089">
    <property type="entry name" value="PKD"/>
    <property type="match status" value="7"/>
</dbReference>
<dbReference type="RefSeq" id="WP_068135380.1">
    <property type="nucleotide sequence ID" value="NZ_AP014924.1"/>
</dbReference>
<evidence type="ECO:0000256" key="4">
    <source>
        <dbReference type="ARBA" id="ARBA00022825"/>
    </source>
</evidence>
<organism evidence="7 8">
    <name type="scientific">Limnochorda pilosa</name>
    <dbReference type="NCBI Taxonomy" id="1555112"/>
    <lineage>
        <taxon>Bacteria</taxon>
        <taxon>Bacillati</taxon>
        <taxon>Bacillota</taxon>
        <taxon>Limnochordia</taxon>
        <taxon>Limnochordales</taxon>
        <taxon>Limnochordaceae</taxon>
        <taxon>Limnochorda</taxon>
    </lineage>
</organism>
<dbReference type="GO" id="GO:0006508">
    <property type="term" value="P:proteolysis"/>
    <property type="evidence" value="ECO:0007669"/>
    <property type="project" value="UniProtKB-KW"/>
</dbReference>
<dbReference type="Gene3D" id="2.130.10.10">
    <property type="entry name" value="YVTN repeat-like/Quinoprotein amine dehydrogenase"/>
    <property type="match status" value="2"/>
</dbReference>
<feature type="active site" description="Charge relay system" evidence="5">
    <location>
        <position position="209"/>
    </location>
</feature>
<dbReference type="GO" id="GO:0004252">
    <property type="term" value="F:serine-type endopeptidase activity"/>
    <property type="evidence" value="ECO:0007669"/>
    <property type="project" value="UniProtKB-UniRule"/>
</dbReference>
<dbReference type="EMBL" id="AP014924">
    <property type="protein sequence ID" value="BAS27042.1"/>
    <property type="molecule type" value="Genomic_DNA"/>
</dbReference>
<dbReference type="SUPFAM" id="SSF101898">
    <property type="entry name" value="NHL repeat"/>
    <property type="match status" value="1"/>
</dbReference>
<dbReference type="InterPro" id="IPR015943">
    <property type="entry name" value="WD40/YVTN_repeat-like_dom_sf"/>
</dbReference>
<dbReference type="OrthoDB" id="9798386at2"/>
<dbReference type="CDD" id="cd07473">
    <property type="entry name" value="Peptidases_S8_Subtilisin_like"/>
    <property type="match status" value="1"/>
</dbReference>
<dbReference type="STRING" id="1555112.LIP_1185"/>
<dbReference type="PROSITE" id="PS51892">
    <property type="entry name" value="SUBTILASE"/>
    <property type="match status" value="1"/>
</dbReference>
<dbReference type="PRINTS" id="PR00723">
    <property type="entry name" value="SUBTILISIN"/>
</dbReference>
<feature type="domain" description="PKD" evidence="6">
    <location>
        <begin position="1396"/>
        <end position="1442"/>
    </location>
</feature>
<dbReference type="InterPro" id="IPR034204">
    <property type="entry name" value="PfSUB1-like_cat_dom"/>
</dbReference>
<name>A0A0K2SJ37_LIMPI</name>
<dbReference type="PROSITE" id="PS50093">
    <property type="entry name" value="PKD"/>
    <property type="match status" value="7"/>
</dbReference>
<comment type="similarity">
    <text evidence="1 5">Belongs to the peptidase S8 family.</text>
</comment>
<dbReference type="InterPro" id="IPR015500">
    <property type="entry name" value="Peptidase_S8_subtilisin-rel"/>
</dbReference>
<feature type="active site" description="Charge relay system" evidence="5">
    <location>
        <position position="275"/>
    </location>
</feature>
<dbReference type="InterPro" id="IPR022409">
    <property type="entry name" value="PKD/Chitinase_dom"/>
</dbReference>
<feature type="domain" description="PKD" evidence="6">
    <location>
        <begin position="2325"/>
        <end position="2371"/>
    </location>
</feature>
<dbReference type="Gene3D" id="2.60.40.4070">
    <property type="match status" value="1"/>
</dbReference>
<dbReference type="SUPFAM" id="SSF50969">
    <property type="entry name" value="YVTN repeat-like/Quinoprotein amine dehydrogenase"/>
    <property type="match status" value="1"/>
</dbReference>
<evidence type="ECO:0000313" key="7">
    <source>
        <dbReference type="EMBL" id="BAS27042.1"/>
    </source>
</evidence>
<dbReference type="InterPro" id="IPR023828">
    <property type="entry name" value="Peptidase_S8_Ser-AS"/>
</dbReference>
<proteinExistence type="inferred from homology"/>
<dbReference type="CDD" id="cd00146">
    <property type="entry name" value="PKD"/>
    <property type="match status" value="7"/>
</dbReference>
<dbReference type="InterPro" id="IPR035986">
    <property type="entry name" value="PKD_dom_sf"/>
</dbReference>
<feature type="domain" description="PKD" evidence="6">
    <location>
        <begin position="1853"/>
        <end position="1905"/>
    </location>
</feature>
<evidence type="ECO:0000256" key="2">
    <source>
        <dbReference type="ARBA" id="ARBA00022670"/>
    </source>
</evidence>
<dbReference type="SUPFAM" id="SSF49299">
    <property type="entry name" value="PKD domain"/>
    <property type="match status" value="7"/>
</dbReference>
<dbReference type="KEGG" id="lpil:LIP_1185"/>
<dbReference type="Proteomes" id="UP000065807">
    <property type="component" value="Chromosome"/>
</dbReference>
<protein>
    <recommendedName>
        <fullName evidence="6">PKD domain-containing protein</fullName>
    </recommendedName>
</protein>
<sequence length="3410" mass="362744">MQGGPRLASRIRMALLRALLLLPLALALVVAAAGTAGVLAQDPEKPSRERSAWQPGPLEYHPDRVIVRVRGGLAAQEATDGLRAMGYAQVRPVSFTSSRAFPDGLDLRIITLPESESVETAIGRLSTRPEVLYAERDWKVYWAQTGALFPDDPLFPAMWGLHNEALPEEYWDPEMVDAGGVPVDDADIDMPEAWAVHSSSPEVIVGLIDTGAYIDHPDLAPSIWVNEAELYGTPGVDDDGNGYVDDLHGWDFFNNDNTVWDPEERDLYGYLNDEHGTHTAGTIGALTDNAMGVAGINWDVRIMVLKFLGPEGGYTSDAILALQYAAANGALLTSNSWGGGGFSQAMKDAIEAAGILFVAAAGNSDQNTDVSPHYPSSYDSPNIISVAASMQNDERADYPGWWGSNWGPTTVDLFAPGGFILSTIPPDPPPGPGEPPEEAYAFFYGTSMATPHVAGVAAALIAQHPDLPQYPAAPGWVEGSPSIKGIILDTVDVKPAFQGQVLTGGRLNAAHAFAMSLPPVITQASAEPAEGPPPLEVAFTAAAQDPDGQVVHVWWDFGDGSEPVDEASATHTYTEQGRFDATFHAVDDSGLESTATVPIRVFFPPEIAVEPLSLEVALDWNQSQTETLTLSNTGQGLLTYSIQVRPFGGAAESPGPAADHLELAKGEADPRRYPPQPLGRGGPDAFGYTWIDSDEPGGPAFQWNDIREAGQLLDLHRDDGYVDVELPFPFPFYGEEKTSVRISSNGYLTFGADGTDFTNDAIPDPADPNDLLAVFWDDLTLSSSGAVYTWGSAEEGVFVIQYQEVPRLGTGQRYTFQAILDAGGGITYQYLSMEPGRLDEATIGIEDGAGETGLQVAFNQEYVHNELAVAFFPVWIAAEPAGGTVEPGATAPVDLTFDAGRLPEGDYPATVVVRSDDPDEPEVEVSTLLQVNAVMPPIVDELEAEPWAGSPPLEVQFTASARDVDGEIVSIAWDFGDGSEPVEGTPAPVHTYEVEGEYDATLTVTDDEGLSTSRSVHVVVRPLPVVGVEPPSFMATVRAHRTRTETLTLTNDGDADLTFTLTAGSEAHVPAQVPSPGETWEAAGKDDVDPRTGRIHPEGFGGPDGFGYVWQDSDEPEGPAFEWVDATAEGTPLGLSDDGFAEVDLPWTFPFYGQEKSQVKIASNGYLTFGPDGSDLSNDPVPTTTDPNDLLAVWWDDLRPSSGGEVYHWYDAADDRFVVEWHQVPRYRENGSYTFEAILYPDGRIVYQYQEMVFAGSYEASATVGIENAGGTDGLEVLFNAAGYVHDGLAILFYPYQWLRVAPAEGTVAPGESLDVAVTFDLTPIGSGPLSGAIRVESNDLLRPEVRVPVAIDVLENQPPVIDAAGVNPAQGPLGTVFQLVAAAHDPDGSIVDPYWDPGDGSDPVHAFVVEHAYEADGEYTATFHAIDNDGYESTRQVTVRVAEPPSAGWNPTQVFLTVAGGQSTTETLTLTNGGPGELTFGPAEGEMSHRVPTLTRTEGADRAVDANARTAQGLYAPNPDPSRSAWLPAAVGDVLDSWPAPSPITLAWGVGVDRSAGDLVLSDPNTLTDYRVPPDGSSVLASWSTPWAGAWPGDMAFDGEAIWQVNVGGDNGLYRLDPRTGEVLDSMTSVPWSVSQRGVAYDPNDDTFYVGGWNDDTVYHVKGTSWDQPGGLIDEWSMPVGIAGLAFHPGARILVVTSNADPDMIYFVDPTSHATLAQFPHPAGGSYGGAGVDFDAGGNLWVASQADNTLYRVETGLGSIGSWLSWEPESGTVPAGGSVAITVTVDAARLAPGDQRGSVALVTNDPENPLIVVPVNLHVAAPPVITEATAEPALGEPPLEVTFRAAVDAPETPVQGYGWDFGDGSSAAAYDTTHTYTEVGQYLAAFTVTDALGGTASISIPIEVRPLPAATVSPEAIETTLPVNGTESHTVTVGNEEGNAPLAFRVRVRDGQAPEIALPPRVGKIEDPDAPTARGLYGPLAPETRERLATNIRPGAVGDVLDSWPLPSEITLGWGVGFDEEKLWISDPELVRDFWTSISGGLLGQVDTPWAGAWPGDMAYDPVHGLVWQVNVGGNNGLYGLDPQTGEVVSSIASVPWAISQRGVAYDEEDDTFYVGGWNEDIIYHVKGLDWDQPGGFIEAWSLSGAGISGLAWHPDGILWVATNSPGDSIYGLDLEALEIVYQFPGPAGGDYLGAGLALGADGNLWAVTQDDRAWLISTEMPIARGITVDPVAGTVPAGESLDLTVTLNAAELGAPGADVASYLEITTDDPFHPLLTTDVLVHILPGPQISNVEVTPQIGEPPLEVSFSAQVSAPVAPIREVWWDFGDGSEPVHETDAVHTYPEEGVYQASFHAVDRNDVEAVETVEIEVRYLPVLGVEPERFDVRLTEGEQAQDELVVTNGGNAPMSFWITTAPSFAQSPEYRAFASRPHAKGEAEPRGWAVPYGAGGPDGYGYLWMDSNEPGGPTFDWVEISEVGTPVSLTDESWVTVDLPWSFPFYGETKNQVSITSNGYLTFGSGTRGYYTNAPIPDTALPNDLIAPFWDDLNPEDGGAIYYHHDPETDRFIVEYQGVPAWGTAGSAYTFQAILGADGTIVFQYQILEGPLNSATVGIEDASGTDGLQVVYNQSYLEEGLAVAFSFAGRLVSVSPESGYLIPGNSQQAVVTFGRPDGAPGRYRINLQVMSDDPFRPQATVPVDLEINGVPRVTLLTPVGGEVLQGEVPVRWQVQDDDATTIDLAYSADGGETWIALLEGAEDTGLYRWDTAQVPTGDGYRLRVQATDPEGLAGEAVSGPFTIHRLPEAELLAPQGGTVLTRPEFEVRWTAVDAEDGDDLAVDLHYAVGESVWRRIGLNLGNTGSHVWDVTGVPTSDQVRLRLTVRDLENGLVQVITPPFAVTDAPVAAIDHSPDEGITTETAVAFTDASSDPDGEVAAWSWSFGDGATSDEPNPTHTYAEPGIYHVRLEVTDDLGAVGAPASVSLAVGTPEAPVTGFASAELGPGEGSFDALDEVGVEAEKTGEGSVRVSAARFGADPAPGARPVFQTPAGYFDLNLDTAEGVESLTVRWHFPEGIESPESLFLAWLEPETGEWVPVVPQALVVAPGGGFGGYIAFTLDDTSTPTLAQLTGSLFGAGTPIPNRAPEAAFTFGPEAPAVTDTVQFTHQATDPDGPEDLAAWSWDFGDGATSDEPNPTHRYAAKGAYTVSLTVADQAGATATATTTLAVVNAPPRVTLDAPEPGAVWTGREAIRWTASDPDGDELQIDLAYSADDGATWTEISAGQPNGGEYLWESGQVPKGGVYRLKVTARDVEASAEAVSEPFVVVRVTGDVSHGPNPASTDVTFYFGDGVSGTLSVFDVSGRRVWSAQTSDGTRSLTWDLRSHRGEPLASGLYLYLVVKADGTRSPVQRLVIER</sequence>
<keyword evidence="2 5" id="KW-0645">Protease</keyword>
<evidence type="ECO:0000256" key="3">
    <source>
        <dbReference type="ARBA" id="ARBA00022801"/>
    </source>
</evidence>
<dbReference type="Gene3D" id="2.60.40.10">
    <property type="entry name" value="Immunoglobulins"/>
    <property type="match status" value="8"/>
</dbReference>
<dbReference type="PATRIC" id="fig|1555112.3.peg.1234"/>
<dbReference type="InterPro" id="IPR011044">
    <property type="entry name" value="Quino_amine_DH_bsu"/>
</dbReference>
<dbReference type="Pfam" id="PF00082">
    <property type="entry name" value="Peptidase_S8"/>
    <property type="match status" value="1"/>
</dbReference>
<evidence type="ECO:0000256" key="1">
    <source>
        <dbReference type="ARBA" id="ARBA00011073"/>
    </source>
</evidence>
<dbReference type="InterPro" id="IPR000209">
    <property type="entry name" value="Peptidase_S8/S53_dom"/>
</dbReference>
<feature type="domain" description="PKD" evidence="6">
    <location>
        <begin position="2900"/>
        <end position="2982"/>
    </location>
</feature>
<dbReference type="InterPro" id="IPR013783">
    <property type="entry name" value="Ig-like_fold"/>
</dbReference>
<accession>A0A0K2SJ37</accession>
<reference evidence="8" key="1">
    <citation type="submission" date="2015-07" db="EMBL/GenBank/DDBJ databases">
        <title>Complete genome sequence and phylogenetic analysis of Limnochorda pilosa.</title>
        <authorList>
            <person name="Watanabe M."/>
            <person name="Kojima H."/>
            <person name="Fukui M."/>
        </authorList>
    </citation>
    <scope>NUCLEOTIDE SEQUENCE [LARGE SCALE GENOMIC DNA]</scope>
    <source>
        <strain evidence="8">HC45</strain>
    </source>
</reference>
<keyword evidence="3 5" id="KW-0378">Hydrolase</keyword>
<feature type="active site" description="Charge relay system" evidence="5">
    <location>
        <position position="447"/>
    </location>
</feature>
<reference evidence="8" key="2">
    <citation type="journal article" date="2016" name="Int. J. Syst. Evol. Microbiol.">
        <title>Complete genome sequence and cell structure of Limnochorda pilosa, a Gram-negative spore-former within the phylum Firmicutes.</title>
        <authorList>
            <person name="Watanabe M."/>
            <person name="Kojima H."/>
            <person name="Fukui M."/>
        </authorList>
    </citation>
    <scope>NUCLEOTIDE SEQUENCE [LARGE SCALE GENOMIC DNA]</scope>
    <source>
        <strain evidence="8">HC45</strain>
    </source>
</reference>
<gene>
    <name evidence="7" type="ORF">LIP_1185</name>
</gene>
<dbReference type="InterPro" id="IPR000601">
    <property type="entry name" value="PKD_dom"/>
</dbReference>
<dbReference type="InterPro" id="IPR050131">
    <property type="entry name" value="Peptidase_S8_subtilisin-like"/>
</dbReference>
<dbReference type="SUPFAM" id="SSF52743">
    <property type="entry name" value="Subtilisin-like"/>
    <property type="match status" value="1"/>
</dbReference>
<dbReference type="Pfam" id="PF18911">
    <property type="entry name" value="PKD_4"/>
    <property type="match status" value="7"/>
</dbReference>
<evidence type="ECO:0000313" key="8">
    <source>
        <dbReference type="Proteomes" id="UP000065807"/>
    </source>
</evidence>
<evidence type="ECO:0000259" key="6">
    <source>
        <dbReference type="PROSITE" id="PS50093"/>
    </source>
</evidence>
<feature type="domain" description="PKD" evidence="6">
    <location>
        <begin position="520"/>
        <end position="601"/>
    </location>
</feature>
<dbReference type="InterPro" id="IPR036852">
    <property type="entry name" value="Peptidase_S8/S53_dom_sf"/>
</dbReference>